<dbReference type="CDD" id="cd02976">
    <property type="entry name" value="NrdH"/>
    <property type="match status" value="1"/>
</dbReference>
<gene>
    <name evidence="1" type="primary">55</name>
    <name evidence="1" type="ORF">PBI_DUKE13_55</name>
</gene>
<evidence type="ECO:0000313" key="2">
    <source>
        <dbReference type="Proteomes" id="UP000287876"/>
    </source>
</evidence>
<accession>A0A3S9UAR6</accession>
<proteinExistence type="predicted"/>
<organism evidence="1 2">
    <name type="scientific">Mycobacterium phage Duke13</name>
    <dbReference type="NCBI Taxonomy" id="2499038"/>
    <lineage>
        <taxon>Viruses</taxon>
        <taxon>Duplodnaviria</taxon>
        <taxon>Heunggongvirae</taxon>
        <taxon>Uroviricota</taxon>
        <taxon>Caudoviricetes</taxon>
        <taxon>Omegavirus</taxon>
        <taxon>Omegavirus baka</taxon>
    </lineage>
</organism>
<dbReference type="SUPFAM" id="SSF52833">
    <property type="entry name" value="Thioredoxin-like"/>
    <property type="match status" value="1"/>
</dbReference>
<dbReference type="PROSITE" id="PS51354">
    <property type="entry name" value="GLUTAREDOXIN_2"/>
    <property type="match status" value="1"/>
</dbReference>
<dbReference type="Proteomes" id="UP000287876">
    <property type="component" value="Segment"/>
</dbReference>
<protein>
    <submittedName>
        <fullName evidence="1">Thioredoxin</fullName>
    </submittedName>
</protein>
<evidence type="ECO:0000313" key="1">
    <source>
        <dbReference type="EMBL" id="AZS07395.1"/>
    </source>
</evidence>
<dbReference type="Gene3D" id="3.40.30.10">
    <property type="entry name" value="Glutaredoxin"/>
    <property type="match status" value="1"/>
</dbReference>
<dbReference type="EMBL" id="MK279849">
    <property type="protein sequence ID" value="AZS07395.1"/>
    <property type="molecule type" value="Genomic_DNA"/>
</dbReference>
<reference evidence="1 2" key="1">
    <citation type="submission" date="2018-12" db="EMBL/GenBank/DDBJ databases">
        <authorList>
            <person name="Betsko A.J."/>
            <person name="Stoner T.H."/>
            <person name="Garlena R.A."/>
            <person name="Russell D.A."/>
            <person name="Pope W.H."/>
            <person name="Jacobs-Sera D."/>
            <person name="Hatfull G.F."/>
        </authorList>
    </citation>
    <scope>NUCLEOTIDE SEQUENCE [LARGE SCALE GENOMIC DNA]</scope>
</reference>
<dbReference type="InterPro" id="IPR036249">
    <property type="entry name" value="Thioredoxin-like_sf"/>
</dbReference>
<sequence>MKVTVYSPPTPCTWCNATKTRLKGLKIEFEPKTADEEDIARFRAMGHEAFPVVIVERGGEEPWTWSGYRDIEIKKLAELASK</sequence>
<name>A0A3S9UAR6_9CAUD</name>